<evidence type="ECO:0000313" key="2">
    <source>
        <dbReference type="Proteomes" id="UP000036520"/>
    </source>
</evidence>
<dbReference type="OrthoDB" id="6960201at2"/>
<dbReference type="AlphaFoldDB" id="A0A0H4PV83"/>
<dbReference type="InterPro" id="IPR019650">
    <property type="entry name" value="DUF2513"/>
</dbReference>
<dbReference type="EMBL" id="CP012040">
    <property type="protein sequence ID" value="AKP52282.1"/>
    <property type="molecule type" value="Genomic_DNA"/>
</dbReference>
<sequence length="118" mass="13949">MKRDLELIKKILLRMEEDTDPFKPKNTVFVENVEKHEFYYHLKLLWQGELIEAKVLNNNSGEYYYPTALTWEGHEFLGALKNDTAWAKLKKNVISKGTDVPFSVLKELLFSWIKVELM</sequence>
<evidence type="ECO:0008006" key="3">
    <source>
        <dbReference type="Google" id="ProtNLM"/>
    </source>
</evidence>
<evidence type="ECO:0000313" key="1">
    <source>
        <dbReference type="EMBL" id="AKP52282.1"/>
    </source>
</evidence>
<proteinExistence type="predicted"/>
<dbReference type="Proteomes" id="UP000036520">
    <property type="component" value="Chromosome"/>
</dbReference>
<dbReference type="Pfam" id="PF10711">
    <property type="entry name" value="DUF2513"/>
    <property type="match status" value="1"/>
</dbReference>
<organism evidence="1 2">
    <name type="scientific">Cyclobacterium amurskyense</name>
    <dbReference type="NCBI Taxonomy" id="320787"/>
    <lineage>
        <taxon>Bacteria</taxon>
        <taxon>Pseudomonadati</taxon>
        <taxon>Bacteroidota</taxon>
        <taxon>Cytophagia</taxon>
        <taxon>Cytophagales</taxon>
        <taxon>Cyclobacteriaceae</taxon>
        <taxon>Cyclobacterium</taxon>
    </lineage>
</organism>
<reference evidence="1 2" key="1">
    <citation type="submission" date="2015-07" db="EMBL/GenBank/DDBJ databases">
        <authorList>
            <person name="Kim K.M."/>
        </authorList>
    </citation>
    <scope>NUCLEOTIDE SEQUENCE [LARGE SCALE GENOMIC DNA]</scope>
    <source>
        <strain evidence="1 2">KCTC 12363</strain>
    </source>
</reference>
<protein>
    <recommendedName>
        <fullName evidence="3">DUF2513 domain-containing protein</fullName>
    </recommendedName>
</protein>
<dbReference type="RefSeq" id="WP_048642519.1">
    <property type="nucleotide sequence ID" value="NZ_CP012040.1"/>
</dbReference>
<name>A0A0H4PV83_9BACT</name>
<dbReference type="KEGG" id="camu:CA2015_2875"/>
<accession>A0A0H4PV83</accession>
<keyword evidence="2" id="KW-1185">Reference proteome</keyword>
<gene>
    <name evidence="1" type="ORF">CA2015_2875</name>
</gene>